<dbReference type="SMART" id="SM00422">
    <property type="entry name" value="HTH_MERR"/>
    <property type="match status" value="1"/>
</dbReference>
<dbReference type="PRINTS" id="PR00040">
    <property type="entry name" value="HTHMERR"/>
</dbReference>
<dbReference type="InterPro" id="IPR009061">
    <property type="entry name" value="DNA-bd_dom_put_sf"/>
</dbReference>
<keyword evidence="4" id="KW-0175">Coiled coil</keyword>
<dbReference type="PANTHER" id="PTHR30204:SF94">
    <property type="entry name" value="HEAVY METAL-DEPENDENT TRANSCRIPTIONAL REGULATOR HI_0293-RELATED"/>
    <property type="match status" value="1"/>
</dbReference>
<evidence type="ECO:0000256" key="3">
    <source>
        <dbReference type="ARBA" id="ARBA00023163"/>
    </source>
</evidence>
<organism evidence="6 7">
    <name type="scientific">Paenibacillus agilis</name>
    <dbReference type="NCBI Taxonomy" id="3020863"/>
    <lineage>
        <taxon>Bacteria</taxon>
        <taxon>Bacillati</taxon>
        <taxon>Bacillota</taxon>
        <taxon>Bacilli</taxon>
        <taxon>Bacillales</taxon>
        <taxon>Paenibacillaceae</taxon>
        <taxon>Paenibacillus</taxon>
    </lineage>
</organism>
<dbReference type="Proteomes" id="UP000318102">
    <property type="component" value="Unassembled WGS sequence"/>
</dbReference>
<dbReference type="Gene3D" id="1.10.1660.10">
    <property type="match status" value="1"/>
</dbReference>
<protein>
    <submittedName>
        <fullName evidence="6">MerR family transcriptional regulator</fullName>
    </submittedName>
</protein>
<dbReference type="SUPFAM" id="SSF46955">
    <property type="entry name" value="Putative DNA-binding domain"/>
    <property type="match status" value="1"/>
</dbReference>
<evidence type="ECO:0000256" key="2">
    <source>
        <dbReference type="ARBA" id="ARBA00023125"/>
    </source>
</evidence>
<dbReference type="RefSeq" id="WP_144990569.1">
    <property type="nucleotide sequence ID" value="NZ_VNJK01000001.1"/>
</dbReference>
<sequence>MRISELSQLTKVSARSIRHYEEKGLIQAERTENDYRKFHESAIERVKAIQLYLKLGLTADEIGSLFRSEIASPDDYEYCEEMLNIYEQKLNSVDDQMKSLLDLKEMLERQISRTKAKKISS</sequence>
<name>A0A559J1K4_9BACL</name>
<comment type="caution">
    <text evidence="6">The sequence shown here is derived from an EMBL/GenBank/DDBJ whole genome shotgun (WGS) entry which is preliminary data.</text>
</comment>
<dbReference type="PANTHER" id="PTHR30204">
    <property type="entry name" value="REDOX-CYCLING DRUG-SENSING TRANSCRIPTIONAL ACTIVATOR SOXR"/>
    <property type="match status" value="1"/>
</dbReference>
<feature type="domain" description="HTH merR-type" evidence="5">
    <location>
        <begin position="1"/>
        <end position="68"/>
    </location>
</feature>
<keyword evidence="7" id="KW-1185">Reference proteome</keyword>
<dbReference type="EMBL" id="VNJK01000001">
    <property type="protein sequence ID" value="TVX93765.1"/>
    <property type="molecule type" value="Genomic_DNA"/>
</dbReference>
<dbReference type="InterPro" id="IPR000551">
    <property type="entry name" value="MerR-type_HTH_dom"/>
</dbReference>
<dbReference type="AlphaFoldDB" id="A0A559J1K4"/>
<evidence type="ECO:0000259" key="5">
    <source>
        <dbReference type="PROSITE" id="PS50937"/>
    </source>
</evidence>
<keyword evidence="2" id="KW-0238">DNA-binding</keyword>
<dbReference type="GO" id="GO:0003700">
    <property type="term" value="F:DNA-binding transcription factor activity"/>
    <property type="evidence" value="ECO:0007669"/>
    <property type="project" value="InterPro"/>
</dbReference>
<dbReference type="OrthoDB" id="9806513at2"/>
<accession>A0A559J1K4</accession>
<evidence type="ECO:0000256" key="1">
    <source>
        <dbReference type="ARBA" id="ARBA00023015"/>
    </source>
</evidence>
<dbReference type="Pfam" id="PF13411">
    <property type="entry name" value="MerR_1"/>
    <property type="match status" value="1"/>
</dbReference>
<dbReference type="GO" id="GO:0003677">
    <property type="term" value="F:DNA binding"/>
    <property type="evidence" value="ECO:0007669"/>
    <property type="project" value="UniProtKB-KW"/>
</dbReference>
<keyword evidence="3" id="KW-0804">Transcription</keyword>
<evidence type="ECO:0000313" key="6">
    <source>
        <dbReference type="EMBL" id="TVX93765.1"/>
    </source>
</evidence>
<dbReference type="InterPro" id="IPR047057">
    <property type="entry name" value="MerR_fam"/>
</dbReference>
<gene>
    <name evidence="6" type="ORF">FPZ44_12285</name>
</gene>
<reference evidence="6 7" key="1">
    <citation type="submission" date="2019-07" db="EMBL/GenBank/DDBJ databases">
        <authorList>
            <person name="Kim J."/>
        </authorList>
    </citation>
    <scope>NUCLEOTIDE SEQUENCE [LARGE SCALE GENOMIC DNA]</scope>
    <source>
        <strain evidence="6 7">N4</strain>
    </source>
</reference>
<proteinExistence type="predicted"/>
<evidence type="ECO:0000256" key="4">
    <source>
        <dbReference type="SAM" id="Coils"/>
    </source>
</evidence>
<dbReference type="PROSITE" id="PS50937">
    <property type="entry name" value="HTH_MERR_2"/>
    <property type="match status" value="1"/>
</dbReference>
<keyword evidence="1" id="KW-0805">Transcription regulation</keyword>
<evidence type="ECO:0000313" key="7">
    <source>
        <dbReference type="Proteomes" id="UP000318102"/>
    </source>
</evidence>
<feature type="coiled-coil region" evidence="4">
    <location>
        <begin position="83"/>
        <end position="117"/>
    </location>
</feature>